<feature type="compositionally biased region" description="Basic and acidic residues" evidence="1">
    <location>
        <begin position="113"/>
        <end position="126"/>
    </location>
</feature>
<proteinExistence type="predicted"/>
<protein>
    <submittedName>
        <fullName evidence="2">Uncharacterized protein</fullName>
    </submittedName>
</protein>
<evidence type="ECO:0000313" key="3">
    <source>
        <dbReference type="Proteomes" id="UP001157091"/>
    </source>
</evidence>
<dbReference type="Proteomes" id="UP001157091">
    <property type="component" value="Unassembled WGS sequence"/>
</dbReference>
<evidence type="ECO:0000256" key="1">
    <source>
        <dbReference type="SAM" id="MobiDB-lite"/>
    </source>
</evidence>
<accession>A0ABQ6I5W6</accession>
<name>A0ABQ6I5W6_9MICO</name>
<organism evidence="2 3">
    <name type="scientific">Luteimicrobium album</name>
    <dbReference type="NCBI Taxonomy" id="1054550"/>
    <lineage>
        <taxon>Bacteria</taxon>
        <taxon>Bacillati</taxon>
        <taxon>Actinomycetota</taxon>
        <taxon>Actinomycetes</taxon>
        <taxon>Micrococcales</taxon>
        <taxon>Luteimicrobium</taxon>
    </lineage>
</organism>
<sequence length="126" mass="14836">MIPIPWFKVDDTLHSHPKSRSAGLAAMGLWSLAGSYCSQYVTEGFVPEWFVVAWPNGKRLASLLVKAGLWSQSSRESEPGWQFHDWEHYQMTKEEIERDREMNRERQKRFREKRREARKKGLDVVA</sequence>
<keyword evidence="3" id="KW-1185">Reference proteome</keyword>
<reference evidence="3" key="1">
    <citation type="journal article" date="2019" name="Int. J. Syst. Evol. Microbiol.">
        <title>The Global Catalogue of Microorganisms (GCM) 10K type strain sequencing project: providing services to taxonomists for standard genome sequencing and annotation.</title>
        <authorList>
            <consortium name="The Broad Institute Genomics Platform"/>
            <consortium name="The Broad Institute Genome Sequencing Center for Infectious Disease"/>
            <person name="Wu L."/>
            <person name="Ma J."/>
        </authorList>
    </citation>
    <scope>NUCLEOTIDE SEQUENCE [LARGE SCALE GENOMIC DNA]</scope>
    <source>
        <strain evidence="3">NBRC 106348</strain>
    </source>
</reference>
<evidence type="ECO:0000313" key="2">
    <source>
        <dbReference type="EMBL" id="GMA26170.1"/>
    </source>
</evidence>
<dbReference type="EMBL" id="BSUK01000001">
    <property type="protein sequence ID" value="GMA26170.1"/>
    <property type="molecule type" value="Genomic_DNA"/>
</dbReference>
<gene>
    <name evidence="2" type="ORF">GCM10025864_39290</name>
</gene>
<comment type="caution">
    <text evidence="2">The sequence shown here is derived from an EMBL/GenBank/DDBJ whole genome shotgun (WGS) entry which is preliminary data.</text>
</comment>
<feature type="region of interest" description="Disordered" evidence="1">
    <location>
        <begin position="97"/>
        <end position="126"/>
    </location>
</feature>